<evidence type="ECO:0000313" key="2">
    <source>
        <dbReference type="Proteomes" id="UP000199729"/>
    </source>
</evidence>
<proteinExistence type="predicted"/>
<organism evidence="1 2">
    <name type="scientific">Vitreoscilla filiformis</name>
    <dbReference type="NCBI Taxonomy" id="63"/>
    <lineage>
        <taxon>Bacteria</taxon>
        <taxon>Pseudomonadati</taxon>
        <taxon>Pseudomonadota</taxon>
        <taxon>Betaproteobacteria</taxon>
        <taxon>Neisseriales</taxon>
        <taxon>Neisseriaceae</taxon>
        <taxon>Vitreoscilla</taxon>
    </lineage>
</organism>
<keyword evidence="2" id="KW-1185">Reference proteome</keyword>
<dbReference type="EMBL" id="CP022423">
    <property type="protein sequence ID" value="ASM78658.1"/>
    <property type="molecule type" value="Genomic_DNA"/>
</dbReference>
<name>A0A221KHY6_VITFI</name>
<evidence type="ECO:0008006" key="3">
    <source>
        <dbReference type="Google" id="ProtNLM"/>
    </source>
</evidence>
<dbReference type="Proteomes" id="UP000199729">
    <property type="component" value="Chromosome"/>
</dbReference>
<dbReference type="KEGG" id="vff:VITFI_CDS2881"/>
<protein>
    <recommendedName>
        <fullName evidence="3">Roadblock/LAMTOR2 domain-containing protein</fullName>
    </recommendedName>
</protein>
<gene>
    <name evidence="1" type="ORF">VITFI_CDS2881</name>
</gene>
<dbReference type="RefSeq" id="WP_198301502.1">
    <property type="nucleotide sequence ID" value="NZ_CP022423.1"/>
</dbReference>
<reference evidence="1 2" key="1">
    <citation type="submission" date="2017-07" db="EMBL/GenBank/DDBJ databases">
        <title>Complete Genome Sequence of the cosmetic ferment Vitreoscilla filiformis (ATCC15551).</title>
        <authorList>
            <person name="Contreras S."/>
            <person name="Sagory-Zalkind P."/>
            <person name="Blanquart H."/>
            <person name="Iltis A."/>
            <person name="Morand S.C."/>
        </authorList>
    </citation>
    <scope>NUCLEOTIDE SEQUENCE [LARGE SCALE GENOMIC DNA]</scope>
    <source>
        <strain evidence="1 2">ATCC 15551</strain>
    </source>
</reference>
<evidence type="ECO:0000313" key="1">
    <source>
        <dbReference type="EMBL" id="ASM78658.1"/>
    </source>
</evidence>
<accession>A0A221KHY6</accession>
<dbReference type="AlphaFoldDB" id="A0A221KHY6"/>
<sequence length="126" mass="13878">MMNIDLDRLNQCVDAMKSLLKDGLLAVDIWNLNDGLSLAGYNSQPAAVGLFTQLTGELVSTLRDSGFPGLNRYYLLDMEGDHTAMIIRHGELLQGMLFNNKKVNLGVLLSVALPRSLEMVGQATRR</sequence>